<dbReference type="InterPro" id="IPR027417">
    <property type="entry name" value="P-loop_NTPase"/>
</dbReference>
<proteinExistence type="inferred from homology"/>
<evidence type="ECO:0000256" key="12">
    <source>
        <dbReference type="HAMAP-Rule" id="MF_00165"/>
    </source>
</evidence>
<dbReference type="InterPro" id="IPR018095">
    <property type="entry name" value="Thymidylate_kin_CS"/>
</dbReference>
<comment type="caution">
    <text evidence="14">The sequence shown here is derived from an EMBL/GenBank/DDBJ whole genome shotgun (WGS) entry which is preliminary data.</text>
</comment>
<dbReference type="CDD" id="cd01672">
    <property type="entry name" value="TMPK"/>
    <property type="match status" value="1"/>
</dbReference>
<dbReference type="AlphaFoldDB" id="A0A3D9FCQ1"/>
<dbReference type="GO" id="GO:0006227">
    <property type="term" value="P:dUDP biosynthetic process"/>
    <property type="evidence" value="ECO:0007669"/>
    <property type="project" value="TreeGrafter"/>
</dbReference>
<keyword evidence="4 12" id="KW-0808">Transferase</keyword>
<feature type="binding site" evidence="12">
    <location>
        <begin position="10"/>
        <end position="17"/>
    </location>
    <ligand>
        <name>ATP</name>
        <dbReference type="ChEBI" id="CHEBI:30616"/>
    </ligand>
</feature>
<protein>
    <recommendedName>
        <fullName evidence="3 12">Thymidylate kinase</fullName>
        <ecNumber evidence="2 12">2.7.4.9</ecNumber>
    </recommendedName>
    <alternativeName>
        <fullName evidence="9 12">dTMP kinase</fullName>
    </alternativeName>
</protein>
<evidence type="ECO:0000256" key="7">
    <source>
        <dbReference type="ARBA" id="ARBA00022777"/>
    </source>
</evidence>
<dbReference type="InterPro" id="IPR039430">
    <property type="entry name" value="Thymidylate_kin-like_dom"/>
</dbReference>
<dbReference type="GO" id="GO:0005829">
    <property type="term" value="C:cytosol"/>
    <property type="evidence" value="ECO:0007669"/>
    <property type="project" value="TreeGrafter"/>
</dbReference>
<dbReference type="EC" id="2.7.4.9" evidence="2 12"/>
<evidence type="ECO:0000256" key="6">
    <source>
        <dbReference type="ARBA" id="ARBA00022741"/>
    </source>
</evidence>
<dbReference type="InterPro" id="IPR018094">
    <property type="entry name" value="Thymidylate_kinase"/>
</dbReference>
<evidence type="ECO:0000256" key="1">
    <source>
        <dbReference type="ARBA" id="ARBA00009776"/>
    </source>
</evidence>
<dbReference type="EMBL" id="QRDP01000004">
    <property type="protein sequence ID" value="RED15584.1"/>
    <property type="molecule type" value="Genomic_DNA"/>
</dbReference>
<dbReference type="GO" id="GO:0004798">
    <property type="term" value="F:dTMP kinase activity"/>
    <property type="evidence" value="ECO:0007669"/>
    <property type="project" value="UniProtKB-UniRule"/>
</dbReference>
<evidence type="ECO:0000313" key="14">
    <source>
        <dbReference type="EMBL" id="RED15584.1"/>
    </source>
</evidence>
<dbReference type="PROSITE" id="PS01331">
    <property type="entry name" value="THYMIDYLATE_KINASE"/>
    <property type="match status" value="1"/>
</dbReference>
<dbReference type="HAMAP" id="MF_00165">
    <property type="entry name" value="Thymidylate_kinase"/>
    <property type="match status" value="1"/>
</dbReference>
<evidence type="ECO:0000256" key="8">
    <source>
        <dbReference type="ARBA" id="ARBA00022840"/>
    </source>
</evidence>
<dbReference type="OrthoDB" id="9774907at2"/>
<dbReference type="GO" id="GO:0005524">
    <property type="term" value="F:ATP binding"/>
    <property type="evidence" value="ECO:0007669"/>
    <property type="project" value="UniProtKB-UniRule"/>
</dbReference>
<evidence type="ECO:0000256" key="5">
    <source>
        <dbReference type="ARBA" id="ARBA00022727"/>
    </source>
</evidence>
<dbReference type="SUPFAM" id="SSF52540">
    <property type="entry name" value="P-loop containing nucleoside triphosphate hydrolases"/>
    <property type="match status" value="1"/>
</dbReference>
<evidence type="ECO:0000259" key="13">
    <source>
        <dbReference type="Pfam" id="PF02223"/>
    </source>
</evidence>
<evidence type="ECO:0000256" key="10">
    <source>
        <dbReference type="ARBA" id="ARBA00048743"/>
    </source>
</evidence>
<organism evidence="14 15">
    <name type="scientific">Parasphingopyxis lamellibrachiae</name>
    <dbReference type="NCBI Taxonomy" id="680125"/>
    <lineage>
        <taxon>Bacteria</taxon>
        <taxon>Pseudomonadati</taxon>
        <taxon>Pseudomonadota</taxon>
        <taxon>Alphaproteobacteria</taxon>
        <taxon>Sphingomonadales</taxon>
        <taxon>Sphingomonadaceae</taxon>
        <taxon>Parasphingopyxis</taxon>
    </lineage>
</organism>
<evidence type="ECO:0000256" key="4">
    <source>
        <dbReference type="ARBA" id="ARBA00022679"/>
    </source>
</evidence>
<feature type="domain" description="Thymidylate kinase-like" evidence="13">
    <location>
        <begin position="8"/>
        <end position="198"/>
    </location>
</feature>
<dbReference type="Gene3D" id="3.40.50.300">
    <property type="entry name" value="P-loop containing nucleotide triphosphate hydrolases"/>
    <property type="match status" value="1"/>
</dbReference>
<accession>A0A3D9FCQ1</accession>
<sequence length="207" mass="22190">MRGKFITLEGGEGAGKSTQAGLLTSWLHDRGIDAIQTREPGGTPGADAVRALLLDGNIPFTATAEAHLFAAARADHVESLIRPALAAGKWIICDRFIDSTLAYQGAAGKLGVDIVRTINETAIGDTMPDLTILLRTNVDTGARRARVRDGDETDRFSMRDAEFHTMVARAFDSFAQEDPGRFAVIDAEQSIEAVARAIRSAVEAQLP</sequence>
<comment type="function">
    <text evidence="11 12">Phosphorylation of dTMP to form dTDP in both de novo and salvage pathways of dTTP synthesis.</text>
</comment>
<dbReference type="Proteomes" id="UP000256310">
    <property type="component" value="Unassembled WGS sequence"/>
</dbReference>
<dbReference type="PANTHER" id="PTHR10344">
    <property type="entry name" value="THYMIDYLATE KINASE"/>
    <property type="match status" value="1"/>
</dbReference>
<keyword evidence="15" id="KW-1185">Reference proteome</keyword>
<comment type="catalytic activity">
    <reaction evidence="10 12">
        <text>dTMP + ATP = dTDP + ADP</text>
        <dbReference type="Rhea" id="RHEA:13517"/>
        <dbReference type="ChEBI" id="CHEBI:30616"/>
        <dbReference type="ChEBI" id="CHEBI:58369"/>
        <dbReference type="ChEBI" id="CHEBI:63528"/>
        <dbReference type="ChEBI" id="CHEBI:456216"/>
        <dbReference type="EC" id="2.7.4.9"/>
    </reaction>
</comment>
<keyword evidence="5 12" id="KW-0545">Nucleotide biosynthesis</keyword>
<comment type="similarity">
    <text evidence="1 12">Belongs to the thymidylate kinase family.</text>
</comment>
<evidence type="ECO:0000313" key="15">
    <source>
        <dbReference type="Proteomes" id="UP000256310"/>
    </source>
</evidence>
<keyword evidence="7 12" id="KW-0418">Kinase</keyword>
<evidence type="ECO:0000256" key="11">
    <source>
        <dbReference type="ARBA" id="ARBA00057735"/>
    </source>
</evidence>
<evidence type="ECO:0000256" key="9">
    <source>
        <dbReference type="ARBA" id="ARBA00029962"/>
    </source>
</evidence>
<gene>
    <name evidence="12" type="primary">tmk</name>
    <name evidence="14" type="ORF">DFR46_0581</name>
</gene>
<evidence type="ECO:0000256" key="2">
    <source>
        <dbReference type="ARBA" id="ARBA00012980"/>
    </source>
</evidence>
<reference evidence="14 15" key="1">
    <citation type="submission" date="2018-07" db="EMBL/GenBank/DDBJ databases">
        <title>Genomic Encyclopedia of Type Strains, Phase IV (KMG-IV): sequencing the most valuable type-strain genomes for metagenomic binning, comparative biology and taxonomic classification.</title>
        <authorList>
            <person name="Goeker M."/>
        </authorList>
    </citation>
    <scope>NUCLEOTIDE SEQUENCE [LARGE SCALE GENOMIC DNA]</scope>
    <source>
        <strain evidence="14 15">DSM 26725</strain>
    </source>
</reference>
<dbReference type="Pfam" id="PF02223">
    <property type="entry name" value="Thymidylate_kin"/>
    <property type="match status" value="1"/>
</dbReference>
<keyword evidence="6 12" id="KW-0547">Nucleotide-binding</keyword>
<dbReference type="RefSeq" id="WP_116235088.1">
    <property type="nucleotide sequence ID" value="NZ_QRDP01000004.1"/>
</dbReference>
<dbReference type="FunFam" id="3.40.50.300:FF:000225">
    <property type="entry name" value="Thymidylate kinase"/>
    <property type="match status" value="1"/>
</dbReference>
<evidence type="ECO:0000256" key="3">
    <source>
        <dbReference type="ARBA" id="ARBA00017144"/>
    </source>
</evidence>
<keyword evidence="8 12" id="KW-0067">ATP-binding</keyword>
<dbReference type="GO" id="GO:0006233">
    <property type="term" value="P:dTDP biosynthetic process"/>
    <property type="evidence" value="ECO:0007669"/>
    <property type="project" value="InterPro"/>
</dbReference>
<dbReference type="GO" id="GO:0006235">
    <property type="term" value="P:dTTP biosynthetic process"/>
    <property type="evidence" value="ECO:0007669"/>
    <property type="project" value="UniProtKB-UniRule"/>
</dbReference>
<dbReference type="NCBIfam" id="TIGR00041">
    <property type="entry name" value="DTMP_kinase"/>
    <property type="match status" value="1"/>
</dbReference>
<name>A0A3D9FCQ1_9SPHN</name>
<dbReference type="PANTHER" id="PTHR10344:SF4">
    <property type="entry name" value="UMP-CMP KINASE 2, MITOCHONDRIAL"/>
    <property type="match status" value="1"/>
</dbReference>